<keyword evidence="2" id="KW-0472">Membrane</keyword>
<reference evidence="3" key="1">
    <citation type="submission" date="2022-03" db="EMBL/GenBank/DDBJ databases">
        <title>Draft genome sequence of Aduncisulcus paluster, a free-living microaerophilic Fornicata.</title>
        <authorList>
            <person name="Yuyama I."/>
            <person name="Kume K."/>
            <person name="Tamura T."/>
            <person name="Inagaki Y."/>
            <person name="Hashimoto T."/>
        </authorList>
    </citation>
    <scope>NUCLEOTIDE SEQUENCE</scope>
    <source>
        <strain evidence="3">NY0171</strain>
    </source>
</reference>
<protein>
    <submittedName>
        <fullName evidence="3">Uncharacterized protein</fullName>
    </submittedName>
</protein>
<name>A0ABQ5K2N2_9EUKA</name>
<gene>
    <name evidence="3" type="ORF">ADUPG1_013370</name>
</gene>
<organism evidence="3 4">
    <name type="scientific">Aduncisulcus paluster</name>
    <dbReference type="NCBI Taxonomy" id="2918883"/>
    <lineage>
        <taxon>Eukaryota</taxon>
        <taxon>Metamonada</taxon>
        <taxon>Carpediemonas-like organisms</taxon>
        <taxon>Aduncisulcus</taxon>
    </lineage>
</organism>
<keyword evidence="2" id="KW-1133">Transmembrane helix</keyword>
<proteinExistence type="predicted"/>
<dbReference type="Proteomes" id="UP001057375">
    <property type="component" value="Unassembled WGS sequence"/>
</dbReference>
<sequence length="346" mass="40780">MESNIILKREVLFEEYAHIWNDILKAKDIIEELNVIEQIFPYPSKMTPIERKSHDMILLLVRDVFQYAKENGFTLYGSFSIFSAWITILRTLYVAYQRSPDPECVSLEHALSILSSTIPDKNVTVREARLCSLFIGKRMSLHKQLIRSVLCRGKPLRHSQRTLTIIHPIVSSILPLDDGLCQIEIDNKKRVEAFQKKMEQEEEEQREQERLAQEKIEREEEEKQQKIIQDEQIEKKRLEEEKLAILKEEERKKAVEEDRKKEEELLSTLSDSGRRAVKRAIHEQIEKKRLEEEKLAILKEEERKKAVEEDRKKEEELLSTLSDSGRRAVKRAIRGVMATYLDKSKK</sequence>
<keyword evidence="1" id="KW-0175">Coiled coil</keyword>
<evidence type="ECO:0000256" key="1">
    <source>
        <dbReference type="SAM" id="Coils"/>
    </source>
</evidence>
<feature type="transmembrane region" description="Helical" evidence="2">
    <location>
        <begin position="73"/>
        <end position="96"/>
    </location>
</feature>
<evidence type="ECO:0000313" key="4">
    <source>
        <dbReference type="Proteomes" id="UP001057375"/>
    </source>
</evidence>
<keyword evidence="2" id="KW-0812">Transmembrane</keyword>
<dbReference type="EMBL" id="BQXS01012657">
    <property type="protein sequence ID" value="GKT26478.1"/>
    <property type="molecule type" value="Genomic_DNA"/>
</dbReference>
<evidence type="ECO:0000313" key="3">
    <source>
        <dbReference type="EMBL" id="GKT26478.1"/>
    </source>
</evidence>
<feature type="coiled-coil region" evidence="1">
    <location>
        <begin position="184"/>
        <end position="324"/>
    </location>
</feature>
<evidence type="ECO:0000256" key="2">
    <source>
        <dbReference type="SAM" id="Phobius"/>
    </source>
</evidence>
<keyword evidence="4" id="KW-1185">Reference proteome</keyword>
<accession>A0ABQ5K2N2</accession>
<comment type="caution">
    <text evidence="3">The sequence shown here is derived from an EMBL/GenBank/DDBJ whole genome shotgun (WGS) entry which is preliminary data.</text>
</comment>